<evidence type="ECO:0000313" key="2">
    <source>
        <dbReference type="EMBL" id="SMO69274.1"/>
    </source>
</evidence>
<accession>A0A521DBU9</accession>
<feature type="transmembrane region" description="Helical" evidence="1">
    <location>
        <begin position="101"/>
        <end position="120"/>
    </location>
</feature>
<dbReference type="EMBL" id="FXTP01000008">
    <property type="protein sequence ID" value="SMO69274.1"/>
    <property type="molecule type" value="Genomic_DNA"/>
</dbReference>
<protein>
    <submittedName>
        <fullName evidence="2">Uncharacterized protein</fullName>
    </submittedName>
</protein>
<dbReference type="RefSeq" id="WP_142454492.1">
    <property type="nucleotide sequence ID" value="NZ_FXTP01000008.1"/>
</dbReference>
<keyword evidence="1" id="KW-0812">Transmembrane</keyword>
<name>A0A521DBU9_9BACT</name>
<dbReference type="AlphaFoldDB" id="A0A521DBU9"/>
<sequence>MDDITVTVERSTFPLTRFFLTVGLGDYELRPGELKKITLPESGEYEIIASSYWIKKKVNVALANNSVIKVKHGIPDAFYLLGIPVIIILSVLTFFEFVGTGVMLTALLVYFLPLLYITFLKKDNYFKILTE</sequence>
<gene>
    <name evidence="2" type="ORF">SAMN06265219_10824</name>
</gene>
<evidence type="ECO:0000313" key="3">
    <source>
        <dbReference type="Proteomes" id="UP000317557"/>
    </source>
</evidence>
<dbReference type="Proteomes" id="UP000317557">
    <property type="component" value="Unassembled WGS sequence"/>
</dbReference>
<organism evidence="2 3">
    <name type="scientific">Gracilimonas mengyeensis</name>
    <dbReference type="NCBI Taxonomy" id="1302730"/>
    <lineage>
        <taxon>Bacteria</taxon>
        <taxon>Pseudomonadati</taxon>
        <taxon>Balneolota</taxon>
        <taxon>Balneolia</taxon>
        <taxon>Balneolales</taxon>
        <taxon>Balneolaceae</taxon>
        <taxon>Gracilimonas</taxon>
    </lineage>
</organism>
<keyword evidence="1" id="KW-1133">Transmembrane helix</keyword>
<proteinExistence type="predicted"/>
<keyword evidence="1" id="KW-0472">Membrane</keyword>
<reference evidence="2 3" key="1">
    <citation type="submission" date="2017-05" db="EMBL/GenBank/DDBJ databases">
        <authorList>
            <person name="Varghese N."/>
            <person name="Submissions S."/>
        </authorList>
    </citation>
    <scope>NUCLEOTIDE SEQUENCE [LARGE SCALE GENOMIC DNA]</scope>
    <source>
        <strain evidence="2 3">DSM 21985</strain>
    </source>
</reference>
<feature type="transmembrane region" description="Helical" evidence="1">
    <location>
        <begin position="77"/>
        <end position="95"/>
    </location>
</feature>
<keyword evidence="3" id="KW-1185">Reference proteome</keyword>
<evidence type="ECO:0000256" key="1">
    <source>
        <dbReference type="SAM" id="Phobius"/>
    </source>
</evidence>